<dbReference type="EMBL" id="REGN01001578">
    <property type="protein sequence ID" value="RNA33796.1"/>
    <property type="molecule type" value="Genomic_DNA"/>
</dbReference>
<sequence>MIGFTTELSKQLKEARKGIELDPETQLTRDQWMILSDIGPSINNDENEEVDDVNPDTTHDFLSHRQNNTKEVLKIFEGNYIKNEKKKLTKMMMIILMVYQI</sequence>
<keyword evidence="2" id="KW-1185">Reference proteome</keyword>
<organism evidence="1 2">
    <name type="scientific">Brachionus plicatilis</name>
    <name type="common">Marine rotifer</name>
    <name type="synonym">Brachionus muelleri</name>
    <dbReference type="NCBI Taxonomy" id="10195"/>
    <lineage>
        <taxon>Eukaryota</taxon>
        <taxon>Metazoa</taxon>
        <taxon>Spiralia</taxon>
        <taxon>Gnathifera</taxon>
        <taxon>Rotifera</taxon>
        <taxon>Eurotatoria</taxon>
        <taxon>Monogononta</taxon>
        <taxon>Pseudotrocha</taxon>
        <taxon>Ploima</taxon>
        <taxon>Brachionidae</taxon>
        <taxon>Brachionus</taxon>
    </lineage>
</organism>
<dbReference type="Proteomes" id="UP000276133">
    <property type="component" value="Unassembled WGS sequence"/>
</dbReference>
<comment type="caution">
    <text evidence="1">The sequence shown here is derived from an EMBL/GenBank/DDBJ whole genome shotgun (WGS) entry which is preliminary data.</text>
</comment>
<evidence type="ECO:0000313" key="1">
    <source>
        <dbReference type="EMBL" id="RNA33796.1"/>
    </source>
</evidence>
<protein>
    <submittedName>
        <fullName evidence="1">Uncharacterized protein</fullName>
    </submittedName>
</protein>
<gene>
    <name evidence="1" type="ORF">BpHYR1_046993</name>
</gene>
<name>A0A3M7SDE6_BRAPC</name>
<accession>A0A3M7SDE6</accession>
<reference evidence="1 2" key="1">
    <citation type="journal article" date="2018" name="Sci. Rep.">
        <title>Genomic signatures of local adaptation to the degree of environmental predictability in rotifers.</title>
        <authorList>
            <person name="Franch-Gras L."/>
            <person name="Hahn C."/>
            <person name="Garcia-Roger E.M."/>
            <person name="Carmona M.J."/>
            <person name="Serra M."/>
            <person name="Gomez A."/>
        </authorList>
    </citation>
    <scope>NUCLEOTIDE SEQUENCE [LARGE SCALE GENOMIC DNA]</scope>
    <source>
        <strain evidence="1">HYR1</strain>
    </source>
</reference>
<evidence type="ECO:0000313" key="2">
    <source>
        <dbReference type="Proteomes" id="UP000276133"/>
    </source>
</evidence>
<dbReference type="AlphaFoldDB" id="A0A3M7SDE6"/>
<dbReference type="OrthoDB" id="10499484at2759"/>
<proteinExistence type="predicted"/>